<sequence>MASATEEEETELRDKNYGFQNRNNLEKENINDPIVQIKLPLPPESGGALQFPPPATAIAAGGAALLWDTCLLLVVHEFINGTLVFIEWDTCLLLVVHELMNWSFGRPFRTPGSPGDRALGVSVGSSVSRALGVSGLSGDRTLGSPVGSSVSRVFGLSESPDSRRSRSALTVSRLSESGLSGRAQRPRRRKTEEPETPRVRSPESPESEKREPTKRPRAGSPSQLKSDSQLHQLMHNKEETRVPLNKDKCPINKLMHNKEETSVPLKVTISSRAQRPRRPEEPTREPESPGLPESPETRRADQRAREPGSPGEPRDPGEPGDQKSRPETPRVRVSRRAQRPRRPEEPTGDPESPGLPESTESRKGLPKDQFINSCTTRRRHVSHSIKTSVPLINSCTTRRRQANPKPTRGFELETLNPLKVSSPPGQSPGGALENVLNTSSWFQFLPLLVKSSLTQIGSSQPKWILAGLKFNANGIHGSSQILIDTPFPTANVTAKVLVSNFYIFGLKKWINMPWGSPNYFGKCVRLVVFFLVIL</sequence>
<dbReference type="EMBL" id="JABTTQ020000005">
    <property type="protein sequence ID" value="KAK6154864.1"/>
    <property type="molecule type" value="Genomic_DNA"/>
</dbReference>
<evidence type="ECO:0000313" key="3">
    <source>
        <dbReference type="Proteomes" id="UP001318860"/>
    </source>
</evidence>
<feature type="compositionally biased region" description="Basic and acidic residues" evidence="1">
    <location>
        <begin position="235"/>
        <end position="261"/>
    </location>
</feature>
<feature type="compositionally biased region" description="Basic and acidic residues" evidence="1">
    <location>
        <begin position="190"/>
        <end position="214"/>
    </location>
</feature>
<organism evidence="2 3">
    <name type="scientific">Rehmannia glutinosa</name>
    <name type="common">Chinese foxglove</name>
    <dbReference type="NCBI Taxonomy" id="99300"/>
    <lineage>
        <taxon>Eukaryota</taxon>
        <taxon>Viridiplantae</taxon>
        <taxon>Streptophyta</taxon>
        <taxon>Embryophyta</taxon>
        <taxon>Tracheophyta</taxon>
        <taxon>Spermatophyta</taxon>
        <taxon>Magnoliopsida</taxon>
        <taxon>eudicotyledons</taxon>
        <taxon>Gunneridae</taxon>
        <taxon>Pentapetalae</taxon>
        <taxon>asterids</taxon>
        <taxon>lamiids</taxon>
        <taxon>Lamiales</taxon>
        <taxon>Orobanchaceae</taxon>
        <taxon>Rehmannieae</taxon>
        <taxon>Rehmannia</taxon>
    </lineage>
</organism>
<feature type="compositionally biased region" description="Basic and acidic residues" evidence="1">
    <location>
        <begin position="295"/>
        <end position="330"/>
    </location>
</feature>
<proteinExistence type="predicted"/>
<protein>
    <submittedName>
        <fullName evidence="2">Uncharacterized protein</fullName>
    </submittedName>
</protein>
<feature type="compositionally biased region" description="Polar residues" evidence="1">
    <location>
        <begin position="220"/>
        <end position="231"/>
    </location>
</feature>
<gene>
    <name evidence="2" type="ORF">DH2020_009112</name>
</gene>
<feature type="compositionally biased region" description="Polar residues" evidence="1">
    <location>
        <begin position="167"/>
        <end position="178"/>
    </location>
</feature>
<keyword evidence="3" id="KW-1185">Reference proteome</keyword>
<reference evidence="2 3" key="1">
    <citation type="journal article" date="2021" name="Comput. Struct. Biotechnol. J.">
        <title>De novo genome assembly of the potent medicinal plant Rehmannia glutinosa using nanopore technology.</title>
        <authorList>
            <person name="Ma L."/>
            <person name="Dong C."/>
            <person name="Song C."/>
            <person name="Wang X."/>
            <person name="Zheng X."/>
            <person name="Niu Y."/>
            <person name="Chen S."/>
            <person name="Feng W."/>
        </authorList>
    </citation>
    <scope>NUCLEOTIDE SEQUENCE [LARGE SCALE GENOMIC DNA]</scope>
    <source>
        <strain evidence="2">DH-2019</strain>
    </source>
</reference>
<feature type="region of interest" description="Disordered" evidence="1">
    <location>
        <begin position="138"/>
        <end position="382"/>
    </location>
</feature>
<dbReference type="Proteomes" id="UP001318860">
    <property type="component" value="Unassembled WGS sequence"/>
</dbReference>
<evidence type="ECO:0000256" key="1">
    <source>
        <dbReference type="SAM" id="MobiDB-lite"/>
    </source>
</evidence>
<comment type="caution">
    <text evidence="2">The sequence shown here is derived from an EMBL/GenBank/DDBJ whole genome shotgun (WGS) entry which is preliminary data.</text>
</comment>
<accession>A0ABR0X8N3</accession>
<evidence type="ECO:0000313" key="2">
    <source>
        <dbReference type="EMBL" id="KAK6154864.1"/>
    </source>
</evidence>
<name>A0ABR0X8N3_REHGL</name>
<feature type="compositionally biased region" description="Basic and acidic residues" evidence="1">
    <location>
        <begin position="277"/>
        <end position="287"/>
    </location>
</feature>